<dbReference type="Pfam" id="PF20655">
    <property type="entry name" value="Vps52_C"/>
    <property type="match status" value="2"/>
</dbReference>
<dbReference type="PANTHER" id="PTHR14190">
    <property type="entry name" value="SUPPRESSOR OF ACTIN MUTATIONS 2/VACUOLAR PROTEIN SORTING 52"/>
    <property type="match status" value="1"/>
</dbReference>
<evidence type="ECO:0000256" key="5">
    <source>
        <dbReference type="ARBA" id="ARBA00023034"/>
    </source>
</evidence>
<dbReference type="GO" id="GO:0019905">
    <property type="term" value="F:syntaxin binding"/>
    <property type="evidence" value="ECO:0007669"/>
    <property type="project" value="TreeGrafter"/>
</dbReference>
<dbReference type="OrthoDB" id="19482at2759"/>
<dbReference type="RefSeq" id="XP_049264085.1">
    <property type="nucleotide sequence ID" value="XM_049406370.1"/>
</dbReference>
<comment type="subcellular location">
    <subcellularLocation>
        <location evidence="1">Golgi apparatus</location>
        <location evidence="1">trans-Golgi network</location>
    </subcellularLocation>
</comment>
<reference evidence="8 9" key="1">
    <citation type="journal article" date="2021" name="DNA Res.">
        <title>Genome analysis of Candida subhashii reveals its hybrid nature and dual mitochondrial genome conformations.</title>
        <authorList>
            <person name="Mixao V."/>
            <person name="Hegedusova E."/>
            <person name="Saus E."/>
            <person name="Pryszcz L.P."/>
            <person name="Cillingova A."/>
            <person name="Nosek J."/>
            <person name="Gabaldon T."/>
        </authorList>
    </citation>
    <scope>NUCLEOTIDE SEQUENCE [LARGE SCALE GENOMIC DNA]</scope>
    <source>
        <strain evidence="8 9">CBS 10753</strain>
    </source>
</reference>
<name>A0A8J5QKK9_9ASCO</name>
<accession>A0A8J5QKK9</accession>
<evidence type="ECO:0000256" key="1">
    <source>
        <dbReference type="ARBA" id="ARBA00004601"/>
    </source>
</evidence>
<evidence type="ECO:0000313" key="8">
    <source>
        <dbReference type="EMBL" id="KAG7663853.1"/>
    </source>
</evidence>
<dbReference type="GO" id="GO:0015031">
    <property type="term" value="P:protein transport"/>
    <property type="evidence" value="ECO:0007669"/>
    <property type="project" value="UniProtKB-KW"/>
</dbReference>
<comment type="similarity">
    <text evidence="2">Belongs to the VPS52 family.</text>
</comment>
<evidence type="ECO:0000256" key="3">
    <source>
        <dbReference type="ARBA" id="ARBA00022448"/>
    </source>
</evidence>
<keyword evidence="5" id="KW-0333">Golgi apparatus</keyword>
<feature type="domain" description="Vps52 coiled-coil" evidence="6">
    <location>
        <begin position="85"/>
        <end position="255"/>
    </location>
</feature>
<dbReference type="InterPro" id="IPR048361">
    <property type="entry name" value="Vps52_C"/>
</dbReference>
<dbReference type="Proteomes" id="UP000694255">
    <property type="component" value="Unassembled WGS sequence"/>
</dbReference>
<keyword evidence="9" id="KW-1185">Reference proteome</keyword>
<evidence type="ECO:0000256" key="4">
    <source>
        <dbReference type="ARBA" id="ARBA00022927"/>
    </source>
</evidence>
<dbReference type="InterPro" id="IPR007258">
    <property type="entry name" value="Vps52"/>
</dbReference>
<keyword evidence="4" id="KW-0653">Protein transport</keyword>
<gene>
    <name evidence="8" type="ORF">J8A68_002602</name>
</gene>
<evidence type="ECO:0000259" key="6">
    <source>
        <dbReference type="Pfam" id="PF04129"/>
    </source>
</evidence>
<proteinExistence type="inferred from homology"/>
<dbReference type="PANTHER" id="PTHR14190:SF7">
    <property type="entry name" value="VACUOLAR PROTEIN SORTING-ASSOCIATED PROTEIN 52 HOMOLOG"/>
    <property type="match status" value="1"/>
</dbReference>
<dbReference type="Pfam" id="PF04129">
    <property type="entry name" value="Vps52_CC"/>
    <property type="match status" value="1"/>
</dbReference>
<dbReference type="EMBL" id="JAGSYN010000115">
    <property type="protein sequence ID" value="KAG7663853.1"/>
    <property type="molecule type" value="Genomic_DNA"/>
</dbReference>
<feature type="domain" description="Vps52 C-terminal" evidence="7">
    <location>
        <begin position="354"/>
        <end position="420"/>
    </location>
</feature>
<comment type="caution">
    <text evidence="8">The sequence shown here is derived from an EMBL/GenBank/DDBJ whole genome shotgun (WGS) entry which is preliminary data.</text>
</comment>
<feature type="domain" description="Vps52 C-terminal" evidence="7">
    <location>
        <begin position="480"/>
        <end position="624"/>
    </location>
</feature>
<dbReference type="GO" id="GO:0032456">
    <property type="term" value="P:endocytic recycling"/>
    <property type="evidence" value="ECO:0007669"/>
    <property type="project" value="TreeGrafter"/>
</dbReference>
<sequence>MSAFQSLQRILPLNETAASSNDQQESLPPNNLIKSLNDNTNIQSLEHLRIIAEQQQQHNENDPTTTSVDKLIEFTSKFEIYQQHIQQFTTKLKPVGIILQEFNQELGLLSSSLVSLQQQSIKLSKDSKLQAAVTEKLNPVILDLMIPPELVKSIVSGDIDSQFIDNLKLISEKKQLIENIKTKNIDIDLSELYGDSIALTQLETGVHLLECKAVERIRDFIIQKIRQLRSTNSKASSSQLIQQKLLEVKDIFQFLVVQHKELADQLRLAYIYTMTWYYKSKFAKYLYALEKLHLRPVDSSIVLGGTNDEKSSYMFGSSWKGWISTSSSLQQSSSIPIPSTGSNTTATTASTLTINEYLLSFEKRLEILSPKTRTCAIPSQIAETSPFTYWVEFVYNQFSMAVIDNMVVEYLFMVEFFYQGNEKFDPIEIKSEDESSGVSKKGEWGEVMFKDVFEMGREFLTWLVCGDINASMLSGSTRAQPTMFGTCDAFGILLIIRLIQNTQNKLHNEFHIPILDDYLNSLLLILWPQFTKVIDINCDSMKRAILRFNKSSGLAPISVTQQFAQFLSSLLRLTTPDKDYHGEPLYTSVVRLRNDFENCLTKCSTHAMKILNQMILLKNKFNILIY</sequence>
<dbReference type="GO" id="GO:0000938">
    <property type="term" value="C:GARP complex"/>
    <property type="evidence" value="ECO:0007669"/>
    <property type="project" value="TreeGrafter"/>
</dbReference>
<evidence type="ECO:0000256" key="2">
    <source>
        <dbReference type="ARBA" id="ARBA00008180"/>
    </source>
</evidence>
<protein>
    <submittedName>
        <fullName evidence="8">VPS52</fullName>
    </submittedName>
</protein>
<evidence type="ECO:0000259" key="7">
    <source>
        <dbReference type="Pfam" id="PF20655"/>
    </source>
</evidence>
<dbReference type="AlphaFoldDB" id="A0A8J5QKK9"/>
<organism evidence="8 9">
    <name type="scientific">[Candida] subhashii</name>
    <dbReference type="NCBI Taxonomy" id="561895"/>
    <lineage>
        <taxon>Eukaryota</taxon>
        <taxon>Fungi</taxon>
        <taxon>Dikarya</taxon>
        <taxon>Ascomycota</taxon>
        <taxon>Saccharomycotina</taxon>
        <taxon>Pichiomycetes</taxon>
        <taxon>Debaryomycetaceae</taxon>
        <taxon>Spathaspora</taxon>
    </lineage>
</organism>
<dbReference type="GO" id="GO:0006896">
    <property type="term" value="P:Golgi to vacuole transport"/>
    <property type="evidence" value="ECO:0007669"/>
    <property type="project" value="TreeGrafter"/>
</dbReference>
<dbReference type="GO" id="GO:0005829">
    <property type="term" value="C:cytosol"/>
    <property type="evidence" value="ECO:0007669"/>
    <property type="project" value="GOC"/>
</dbReference>
<dbReference type="InterPro" id="IPR048319">
    <property type="entry name" value="Vps52_CC"/>
</dbReference>
<evidence type="ECO:0000313" key="9">
    <source>
        <dbReference type="Proteomes" id="UP000694255"/>
    </source>
</evidence>
<dbReference type="GO" id="GO:0042147">
    <property type="term" value="P:retrograde transport, endosome to Golgi"/>
    <property type="evidence" value="ECO:0007669"/>
    <property type="project" value="TreeGrafter"/>
</dbReference>
<keyword evidence="3" id="KW-0813">Transport</keyword>
<dbReference type="GeneID" id="73469403"/>